<dbReference type="EMBL" id="KQ242141">
    <property type="protein sequence ID" value="KNC80508.1"/>
    <property type="molecule type" value="Genomic_DNA"/>
</dbReference>
<dbReference type="Proteomes" id="UP000054560">
    <property type="component" value="Unassembled WGS sequence"/>
</dbReference>
<organism evidence="2 3">
    <name type="scientific">Sphaeroforma arctica JP610</name>
    <dbReference type="NCBI Taxonomy" id="667725"/>
    <lineage>
        <taxon>Eukaryota</taxon>
        <taxon>Ichthyosporea</taxon>
        <taxon>Ichthyophonida</taxon>
        <taxon>Sphaeroforma</taxon>
    </lineage>
</organism>
<keyword evidence="1" id="KW-0175">Coiled coil</keyword>
<dbReference type="RefSeq" id="XP_014154410.1">
    <property type="nucleotide sequence ID" value="XM_014298935.1"/>
</dbReference>
<evidence type="ECO:0000313" key="2">
    <source>
        <dbReference type="EMBL" id="KNC80508.1"/>
    </source>
</evidence>
<protein>
    <submittedName>
        <fullName evidence="2">Uncharacterized protein</fullName>
    </submittedName>
</protein>
<evidence type="ECO:0000256" key="1">
    <source>
        <dbReference type="SAM" id="Coils"/>
    </source>
</evidence>
<dbReference type="AlphaFoldDB" id="A0A0L0FX24"/>
<feature type="coiled-coil region" evidence="1">
    <location>
        <begin position="149"/>
        <end position="208"/>
    </location>
</feature>
<accession>A0A0L0FX24</accession>
<keyword evidence="3" id="KW-1185">Reference proteome</keyword>
<dbReference type="GeneID" id="25907634"/>
<name>A0A0L0FX24_9EUKA</name>
<sequence>MVTPHADVFHVNGELLESELQLLETQYQLEYNGTKQLHAANMSWLNVGEKKICWDNLNKIHALERQMLVQQKEAELTRGVQNHSHRLEMQSEINKQRNANLQAIIRVMRKKQLPRDQDTQFRSALHVCPRTVAPHSHVHSMDENKVRFMASEERKRKRLAAEMDEKIRHMNQQSAEQAEAEMSEINEYNELRKEKMHLKNQSADEASKRKYDKQVEEFHQNFETHLEQLTARQKLEMESLAHKYVQLRDQVIEKWSNAAAGGSSVSLNNSSQSGLNLVSSIRSSSSMSSHRSFRT</sequence>
<gene>
    <name evidence="2" type="ORF">SARC_07130</name>
</gene>
<proteinExistence type="predicted"/>
<reference evidence="2 3" key="1">
    <citation type="submission" date="2011-02" db="EMBL/GenBank/DDBJ databases">
        <title>The Genome Sequence of Sphaeroforma arctica JP610.</title>
        <authorList>
            <consortium name="The Broad Institute Genome Sequencing Platform"/>
            <person name="Russ C."/>
            <person name="Cuomo C."/>
            <person name="Young S.K."/>
            <person name="Zeng Q."/>
            <person name="Gargeya S."/>
            <person name="Alvarado L."/>
            <person name="Berlin A."/>
            <person name="Chapman S.B."/>
            <person name="Chen Z."/>
            <person name="Freedman E."/>
            <person name="Gellesch M."/>
            <person name="Goldberg J."/>
            <person name="Griggs A."/>
            <person name="Gujja S."/>
            <person name="Heilman E."/>
            <person name="Heiman D."/>
            <person name="Howarth C."/>
            <person name="Mehta T."/>
            <person name="Neiman D."/>
            <person name="Pearson M."/>
            <person name="Roberts A."/>
            <person name="Saif S."/>
            <person name="Shea T."/>
            <person name="Shenoy N."/>
            <person name="Sisk P."/>
            <person name="Stolte C."/>
            <person name="Sykes S."/>
            <person name="White J."/>
            <person name="Yandava C."/>
            <person name="Burger G."/>
            <person name="Gray M.W."/>
            <person name="Holland P.W.H."/>
            <person name="King N."/>
            <person name="Lang F.B.F."/>
            <person name="Roger A.J."/>
            <person name="Ruiz-Trillo I."/>
            <person name="Haas B."/>
            <person name="Nusbaum C."/>
            <person name="Birren B."/>
        </authorList>
    </citation>
    <scope>NUCLEOTIDE SEQUENCE [LARGE SCALE GENOMIC DNA]</scope>
    <source>
        <strain evidence="2 3">JP610</strain>
    </source>
</reference>
<evidence type="ECO:0000313" key="3">
    <source>
        <dbReference type="Proteomes" id="UP000054560"/>
    </source>
</evidence>